<feature type="region of interest" description="Disordered" evidence="1">
    <location>
        <begin position="88"/>
        <end position="171"/>
    </location>
</feature>
<feature type="region of interest" description="Disordered" evidence="1">
    <location>
        <begin position="229"/>
        <end position="270"/>
    </location>
</feature>
<evidence type="ECO:0008006" key="4">
    <source>
        <dbReference type="Google" id="ProtNLM"/>
    </source>
</evidence>
<dbReference type="EMBL" id="JAACJM010000175">
    <property type="protein sequence ID" value="KAF5340474.1"/>
    <property type="molecule type" value="Genomic_DNA"/>
</dbReference>
<comment type="caution">
    <text evidence="2">The sequence shown here is derived from an EMBL/GenBank/DDBJ whole genome shotgun (WGS) entry which is preliminary data.</text>
</comment>
<evidence type="ECO:0000313" key="2">
    <source>
        <dbReference type="EMBL" id="KAF5340474.1"/>
    </source>
</evidence>
<dbReference type="InterPro" id="IPR036412">
    <property type="entry name" value="HAD-like_sf"/>
</dbReference>
<accession>A0A8H5CEX9</accession>
<name>A0A8H5CEX9_9AGAR</name>
<dbReference type="InterPro" id="IPR023214">
    <property type="entry name" value="HAD_sf"/>
</dbReference>
<feature type="region of interest" description="Disordered" evidence="1">
    <location>
        <begin position="1"/>
        <end position="49"/>
    </location>
</feature>
<feature type="compositionally biased region" description="Polar residues" evidence="1">
    <location>
        <begin position="156"/>
        <end position="165"/>
    </location>
</feature>
<protein>
    <recommendedName>
        <fullName evidence="4">FCP1 homology domain-containing protein</fullName>
    </recommendedName>
</protein>
<evidence type="ECO:0000313" key="3">
    <source>
        <dbReference type="Proteomes" id="UP000559256"/>
    </source>
</evidence>
<gene>
    <name evidence="2" type="ORF">D9758_014570</name>
</gene>
<evidence type="ECO:0000256" key="1">
    <source>
        <dbReference type="SAM" id="MobiDB-lite"/>
    </source>
</evidence>
<feature type="compositionally biased region" description="Acidic residues" evidence="1">
    <location>
        <begin position="23"/>
        <end position="34"/>
    </location>
</feature>
<dbReference type="SUPFAM" id="SSF56784">
    <property type="entry name" value="HAD-like"/>
    <property type="match status" value="1"/>
</dbReference>
<dbReference type="Gene3D" id="3.40.50.1000">
    <property type="entry name" value="HAD superfamily/HAD-like"/>
    <property type="match status" value="1"/>
</dbReference>
<reference evidence="2 3" key="1">
    <citation type="journal article" date="2020" name="ISME J.">
        <title>Uncovering the hidden diversity of litter-decomposition mechanisms in mushroom-forming fungi.</title>
        <authorList>
            <person name="Floudas D."/>
            <person name="Bentzer J."/>
            <person name="Ahren D."/>
            <person name="Johansson T."/>
            <person name="Persson P."/>
            <person name="Tunlid A."/>
        </authorList>
    </citation>
    <scope>NUCLEOTIDE SEQUENCE [LARGE SCALE GENOMIC DNA]</scope>
    <source>
        <strain evidence="2 3">CBS 291.85</strain>
    </source>
</reference>
<feature type="compositionally biased region" description="Low complexity" evidence="1">
    <location>
        <begin position="119"/>
        <end position="136"/>
    </location>
</feature>
<feature type="compositionally biased region" description="Basic and acidic residues" evidence="1">
    <location>
        <begin position="344"/>
        <end position="360"/>
    </location>
</feature>
<sequence length="405" mass="44241">MARGRNPNTNHNRNSRRKHEQGDINDDNEDDLDPYSDAYGSGYNYNPRTSALSVQSSYTSMAFYMPPDGSGRMVDPYGDEFNEGWSYYTTGSEGGEGEGSGSALNGPGPSFLGKHFSYSQPQPVPSGSASGPSYSSRYDPHFRAHSPPPASPSPSYKTISSQPSTRLEHPSEARKLLILDLNGTLVYRAPRGREIYTKTQTTKDLDKPWEKLTPLIPGNEFLTEMKKQMEAEASTDADAERRSRSRSNNDANAHAAPLAPNADAMHPTPYTHSPLTTLLLDDSPLKARLQPYNHFCVPEYSRDVWARDGRVVTSFMSFGIEGGEDSVADAVPGTAIDMGGKSAEGSEEREREREEGRGVEATEGPTETETEIPIDEDAITEDVVANTSTDSIATLYPTPLLLLSS</sequence>
<feature type="compositionally biased region" description="Low complexity" evidence="1">
    <location>
        <begin position="246"/>
        <end position="264"/>
    </location>
</feature>
<dbReference type="Proteomes" id="UP000559256">
    <property type="component" value="Unassembled WGS sequence"/>
</dbReference>
<dbReference type="OrthoDB" id="3125473at2759"/>
<feature type="region of interest" description="Disordered" evidence="1">
    <location>
        <begin position="329"/>
        <end position="379"/>
    </location>
</feature>
<dbReference type="AlphaFoldDB" id="A0A8H5CEX9"/>
<organism evidence="2 3">
    <name type="scientific">Tetrapyrgos nigripes</name>
    <dbReference type="NCBI Taxonomy" id="182062"/>
    <lineage>
        <taxon>Eukaryota</taxon>
        <taxon>Fungi</taxon>
        <taxon>Dikarya</taxon>
        <taxon>Basidiomycota</taxon>
        <taxon>Agaricomycotina</taxon>
        <taxon>Agaricomycetes</taxon>
        <taxon>Agaricomycetidae</taxon>
        <taxon>Agaricales</taxon>
        <taxon>Marasmiineae</taxon>
        <taxon>Marasmiaceae</taxon>
        <taxon>Tetrapyrgos</taxon>
    </lineage>
</organism>
<feature type="compositionally biased region" description="Acidic residues" evidence="1">
    <location>
        <begin position="366"/>
        <end position="379"/>
    </location>
</feature>
<feature type="compositionally biased region" description="Polar residues" evidence="1">
    <location>
        <begin position="1"/>
        <end position="12"/>
    </location>
</feature>
<keyword evidence="3" id="KW-1185">Reference proteome</keyword>
<proteinExistence type="predicted"/>